<dbReference type="InterPro" id="IPR029058">
    <property type="entry name" value="AB_hydrolase_fold"/>
</dbReference>
<name>A0A4U8YSZ2_9BACT</name>
<dbReference type="SUPFAM" id="SSF53474">
    <property type="entry name" value="alpha/beta-Hydrolases"/>
    <property type="match status" value="1"/>
</dbReference>
<proteinExistence type="predicted"/>
<dbReference type="Gene3D" id="3.40.50.1820">
    <property type="entry name" value="alpha/beta hydrolase"/>
    <property type="match status" value="1"/>
</dbReference>
<evidence type="ECO:0000259" key="1">
    <source>
        <dbReference type="Pfam" id="PF12146"/>
    </source>
</evidence>
<dbReference type="GO" id="GO:0016787">
    <property type="term" value="F:hydrolase activity"/>
    <property type="evidence" value="ECO:0007669"/>
    <property type="project" value="UniProtKB-KW"/>
</dbReference>
<reference evidence="2 3" key="1">
    <citation type="submission" date="2019-03" db="EMBL/GenBank/DDBJ databases">
        <authorList>
            <person name="Nijsse B."/>
        </authorList>
    </citation>
    <scope>NUCLEOTIDE SEQUENCE [LARGE SCALE GENOMIC DNA]</scope>
    <source>
        <strain evidence="2">Desulfoluna butyratoxydans MSL71</strain>
    </source>
</reference>
<dbReference type="EMBL" id="CAADHO010000010">
    <property type="protein sequence ID" value="VFQ46637.1"/>
    <property type="molecule type" value="Genomic_DNA"/>
</dbReference>
<feature type="domain" description="Serine aminopeptidase S33" evidence="1">
    <location>
        <begin position="58"/>
        <end position="168"/>
    </location>
</feature>
<dbReference type="RefSeq" id="WP_180144781.1">
    <property type="nucleotide sequence ID" value="NZ_CAADHO010000010.1"/>
</dbReference>
<evidence type="ECO:0000313" key="3">
    <source>
        <dbReference type="Proteomes" id="UP000507962"/>
    </source>
</evidence>
<keyword evidence="2" id="KW-0378">Hydrolase</keyword>
<dbReference type="Pfam" id="PF12146">
    <property type="entry name" value="Hydrolase_4"/>
    <property type="match status" value="1"/>
</dbReference>
<protein>
    <submittedName>
        <fullName evidence="2">Alpha/beta hydrolase fold</fullName>
    </submittedName>
</protein>
<dbReference type="Proteomes" id="UP000507962">
    <property type="component" value="Unassembled WGS sequence"/>
</dbReference>
<dbReference type="InterPro" id="IPR022742">
    <property type="entry name" value="Hydrolase_4"/>
</dbReference>
<organism evidence="2 3">
    <name type="scientific">Desulfoluna butyratoxydans</name>
    <dbReference type="NCBI Taxonomy" id="231438"/>
    <lineage>
        <taxon>Bacteria</taxon>
        <taxon>Pseudomonadati</taxon>
        <taxon>Thermodesulfobacteriota</taxon>
        <taxon>Desulfobacteria</taxon>
        <taxon>Desulfobacterales</taxon>
        <taxon>Desulfolunaceae</taxon>
        <taxon>Desulfoluna</taxon>
    </lineage>
</organism>
<dbReference type="AlphaFoldDB" id="A0A4U8YSZ2"/>
<keyword evidence="3" id="KW-1185">Reference proteome</keyword>
<sequence>MTEPSPFDRLEFLSLLFHPRPGLPVLEESDRCFDLFIPSHDGERLAVRCHLTDKALPTLLFFHGNGEVASDYDEAASHLTGCGFNLIIAEYRGYGLSRGEPSVTHMLADARKTFAFVSPWLSKKGYTGPMVAMGRSLGSAPAIDLAAAFPDKVRALVIESGFARLGPLLRTIGLPHWVELPDESEGPANLAKISTYPGPLLIIHAHEDSIIPFHEGEDLFAASPSTEKQFLGIRHAGHNDIFYVGFRDYLESLARLSRRLMS</sequence>
<evidence type="ECO:0000313" key="2">
    <source>
        <dbReference type="EMBL" id="VFQ46637.1"/>
    </source>
</evidence>
<dbReference type="PANTHER" id="PTHR12277">
    <property type="entry name" value="ALPHA/BETA HYDROLASE DOMAIN-CONTAINING PROTEIN"/>
    <property type="match status" value="1"/>
</dbReference>
<accession>A0A4U8YSZ2</accession>
<gene>
    <name evidence="2" type="ORF">MSL71_43070</name>
</gene>